<dbReference type="SUPFAM" id="SSF54001">
    <property type="entry name" value="Cysteine proteinases"/>
    <property type="match status" value="1"/>
</dbReference>
<evidence type="ECO:0000313" key="2">
    <source>
        <dbReference type="EMBL" id="EFP89911.2"/>
    </source>
</evidence>
<dbReference type="InterPro" id="IPR038765">
    <property type="entry name" value="Papain-like_cys_pep_sf"/>
</dbReference>
<feature type="region of interest" description="Disordered" evidence="1">
    <location>
        <begin position="25"/>
        <end position="47"/>
    </location>
</feature>
<keyword evidence="3" id="KW-1185">Reference proteome</keyword>
<dbReference type="PANTHER" id="PTHR34863:SF1">
    <property type="entry name" value="OTU DOMAIN-CONTAINING PROTEIN"/>
    <property type="match status" value="1"/>
</dbReference>
<dbReference type="VEuPathDB" id="FungiDB:PGTG_16199"/>
<dbReference type="GeneID" id="10545726"/>
<organism evidence="2 3">
    <name type="scientific">Puccinia graminis f. sp. tritici (strain CRL 75-36-700-3 / race SCCL)</name>
    <name type="common">Black stem rust fungus</name>
    <dbReference type="NCBI Taxonomy" id="418459"/>
    <lineage>
        <taxon>Eukaryota</taxon>
        <taxon>Fungi</taxon>
        <taxon>Dikarya</taxon>
        <taxon>Basidiomycota</taxon>
        <taxon>Pucciniomycotina</taxon>
        <taxon>Pucciniomycetes</taxon>
        <taxon>Pucciniales</taxon>
        <taxon>Pucciniaceae</taxon>
        <taxon>Puccinia</taxon>
    </lineage>
</organism>
<dbReference type="OrthoDB" id="2564822at2759"/>
<reference key="1">
    <citation type="submission" date="2007-01" db="EMBL/GenBank/DDBJ databases">
        <title>The Genome Sequence of Puccinia graminis f. sp. tritici Strain CRL 75-36-700-3.</title>
        <authorList>
            <consortium name="The Broad Institute Genome Sequencing Platform"/>
            <person name="Birren B."/>
            <person name="Lander E."/>
            <person name="Galagan J."/>
            <person name="Nusbaum C."/>
            <person name="Devon K."/>
            <person name="Cuomo C."/>
            <person name="Jaffe D."/>
            <person name="Butler J."/>
            <person name="Alvarez P."/>
            <person name="Gnerre S."/>
            <person name="Grabherr M."/>
            <person name="Mauceli E."/>
            <person name="Brockman W."/>
            <person name="Young S."/>
            <person name="LaButti K."/>
            <person name="Sykes S."/>
            <person name="DeCaprio D."/>
            <person name="Crawford M."/>
            <person name="Koehrsen M."/>
            <person name="Engels R."/>
            <person name="Montgomery P."/>
            <person name="Pearson M."/>
            <person name="Howarth C."/>
            <person name="Larson L."/>
            <person name="White J."/>
            <person name="Zeng Q."/>
            <person name="Kodira C."/>
            <person name="Yandava C."/>
            <person name="Alvarado L."/>
            <person name="O'Leary S."/>
            <person name="Szabo L."/>
            <person name="Dean R."/>
            <person name="Schein J."/>
        </authorList>
    </citation>
    <scope>NUCLEOTIDE SEQUENCE</scope>
    <source>
        <strain>CRL 75-36-700-3</strain>
    </source>
</reference>
<evidence type="ECO:0000313" key="3">
    <source>
        <dbReference type="Proteomes" id="UP000008783"/>
    </source>
</evidence>
<accession>E3L024</accession>
<dbReference type="EMBL" id="DS178327">
    <property type="protein sequence ID" value="EFP89911.2"/>
    <property type="molecule type" value="Genomic_DNA"/>
</dbReference>
<reference evidence="3" key="2">
    <citation type="journal article" date="2011" name="Proc. Natl. Acad. Sci. U.S.A.">
        <title>Obligate biotrophy features unraveled by the genomic analysis of rust fungi.</title>
        <authorList>
            <person name="Duplessis S."/>
            <person name="Cuomo C.A."/>
            <person name="Lin Y.-C."/>
            <person name="Aerts A."/>
            <person name="Tisserant E."/>
            <person name="Veneault-Fourrey C."/>
            <person name="Joly D.L."/>
            <person name="Hacquard S."/>
            <person name="Amselem J."/>
            <person name="Cantarel B.L."/>
            <person name="Chiu R."/>
            <person name="Coutinho P.M."/>
            <person name="Feau N."/>
            <person name="Field M."/>
            <person name="Frey P."/>
            <person name="Gelhaye E."/>
            <person name="Goldberg J."/>
            <person name="Grabherr M.G."/>
            <person name="Kodira C.D."/>
            <person name="Kohler A."/>
            <person name="Kuees U."/>
            <person name="Lindquist E.A."/>
            <person name="Lucas S.M."/>
            <person name="Mago R."/>
            <person name="Mauceli E."/>
            <person name="Morin E."/>
            <person name="Murat C."/>
            <person name="Pangilinan J.L."/>
            <person name="Park R."/>
            <person name="Pearson M."/>
            <person name="Quesneville H."/>
            <person name="Rouhier N."/>
            <person name="Sakthikumar S."/>
            <person name="Salamov A.A."/>
            <person name="Schmutz J."/>
            <person name="Selles B."/>
            <person name="Shapiro H."/>
            <person name="Tanguay P."/>
            <person name="Tuskan G.A."/>
            <person name="Henrissat B."/>
            <person name="Van de Peer Y."/>
            <person name="Rouze P."/>
            <person name="Ellis J.G."/>
            <person name="Dodds P.N."/>
            <person name="Schein J.E."/>
            <person name="Zhong S."/>
            <person name="Hamelin R.C."/>
            <person name="Grigoriev I.V."/>
            <person name="Szabo L.J."/>
            <person name="Martin F."/>
        </authorList>
    </citation>
    <scope>NUCLEOTIDE SEQUENCE [LARGE SCALE GENOMIC DNA]</scope>
    <source>
        <strain evidence="3">CRL 75-36-700-3 / race SCCL</strain>
    </source>
</reference>
<dbReference type="KEGG" id="pgr:PGTG_16199"/>
<dbReference type="CDD" id="cd22744">
    <property type="entry name" value="OTU"/>
    <property type="match status" value="1"/>
</dbReference>
<dbReference type="PANTHER" id="PTHR34863">
    <property type="entry name" value="EXPRESSED PROTEIN"/>
    <property type="match status" value="1"/>
</dbReference>
<gene>
    <name evidence="2" type="ORF">PGTG_16199</name>
</gene>
<feature type="region of interest" description="Disordered" evidence="1">
    <location>
        <begin position="672"/>
        <end position="707"/>
    </location>
</feature>
<name>E3L024_PUCGT</name>
<evidence type="ECO:0008006" key="4">
    <source>
        <dbReference type="Google" id="ProtNLM"/>
    </source>
</evidence>
<dbReference type="InParanoid" id="E3L024"/>
<dbReference type="RefSeq" id="XP_003334330.2">
    <property type="nucleotide sequence ID" value="XM_003334282.2"/>
</dbReference>
<feature type="compositionally biased region" description="Basic and acidic residues" evidence="1">
    <location>
        <begin position="694"/>
        <end position="707"/>
    </location>
</feature>
<protein>
    <recommendedName>
        <fullName evidence="4">OTU domain-containing protein</fullName>
    </recommendedName>
</protein>
<feature type="region of interest" description="Disordered" evidence="1">
    <location>
        <begin position="79"/>
        <end position="102"/>
    </location>
</feature>
<dbReference type="Gene3D" id="3.90.70.80">
    <property type="match status" value="1"/>
</dbReference>
<evidence type="ECO:0000256" key="1">
    <source>
        <dbReference type="SAM" id="MobiDB-lite"/>
    </source>
</evidence>
<proteinExistence type="predicted"/>
<dbReference type="Proteomes" id="UP000008783">
    <property type="component" value="Unassembled WGS sequence"/>
</dbReference>
<dbReference type="HOGENOM" id="CLU_261231_0_0_1"/>
<sequence>MPMGVGNGEGAPQANVALQEAVQDLPGGKRKNVVEEGASKSQANAMIGASNFSPEEVIQILGRPIKVEKGVPAPKQLITGVKGGSGQDFVTPRSPVTSEESDWGPMIDNLLGQKADDVTEEESVDEWWDAVEQESQVSVECGISASKNNSDLGPMTDGPITDFQEWMYNLPIPDEEDYDLDSWAISIETHQLSTVLHPMGLVTLAHHVLALQDHKDFSDFVFVAQGACTIRMPPNFKERVLQKLWNNFHIIAHPSANPRILNMGSPSCTVRMLQEVFHQLRVPTLRLASYGMKCPFRLVTHNLGEGVRDFMTINQRKNHFDIGFTFFPYYGTDQFRHQILLARRPPGTRRCRSESYPTLLELGEGFGTVNLQTEHEAITRLKCYSSLTHALKATSQKDMKHAPTTAMTWNTRLKTFEKKRDILAANDPAHLCGLRFEATVYASTVDEAQEIVRRSGYLHPRAYRHGPENPNEQIALDFKAVPVSEYFAYVALMLKKLKRMQTGVSQKHETQRKITDIQKQAIVDVANALGWNGGAGQRPTSVDREKVPDPWWDEYDDSWEERRLKEGEVTLGNLLRVPVLDLWQLRPRRVFPCSICHALDNPSPPKPDKSKFYPPGSFTSVGGTKHFKLKCNGCGKTTTSAQEAVNMLATWIEKLGLPLLGEHRRRTLAGGYCLDNPEKNPSLSPPPKTVTIESTEKSTPEPEKKKGERIPVVVIPKLGPIVVKAKKPQTENIPAKATTASLSDLVNKDIVELASQANNVAKSKLEVVVAQKTTGTLLGWVGFADYLLKNNLWEDSSSALPSTQAIPTVSSMDQLDNWKLSNGAVAIWVLGDQEKHGEIRKTCWRELVENQDEYAPYVTEDDLRNPGNPVPQAIVDGANIYDVFLEKSLTDRFWGGDKHLSALAQALGIRIVVLTQQRGTFGYQPRTRQPEKTIYVWYNGGTHYEIIWNKKLHRPQSAKKKTPQKNMLPGKPLLKPPSIAKSVSNVIPDAPKGKRVSFGTLVLEKTMTTGKTMMHIDPRLQSPPNSNAPSISTIASIRKSQDQNPTSPKNSTPLKHPNFVVPPTFAFAGTHPLPEKLKKKKRNRMPGLEKSHGLPVVSGYWNTLNERLRLETGRNKKTLPYGVIRFAIPEGLLDGWRISHDFIQTSRSVSAPDITGFYHAVGYWMTGTQDGHAIFQKRLADQLGGQLPQMSRDQQKSSRLVNVENKNLFSVGEIKKAFQLVFDGKKPDKVVYTTAATMLRVTFVEVVMGPSPANWMQYSPTGYQNTAFPCLYLIFNSISRRFQIMWAPKIHQPVVGPENADLQTRLSGNTTLFSDTQSPPSLHHILPVQIYQPSENSTWQTSNCDTSPPQKRFKIIQTGQKPILTLESYSMPTIEDLKTVDFGPASGIHIFHQKKSCNPQCRAVAKTAYFELGNFKYVGWRFSINLFPDNKDSIWRALSFWIYGSQGRHNEIRRSCESRTHVLNNPLEDPPEFHYSEIPGLLREVSNRYRARILLVWIHDGIANLQEFNPRYIDEDDERLVPRNYFIYSWKGRFGIFYCHHHL</sequence>